<evidence type="ECO:0000256" key="1">
    <source>
        <dbReference type="ARBA" id="ARBA00022737"/>
    </source>
</evidence>
<keyword evidence="1" id="KW-0677">Repeat</keyword>
<sequence>MLLTRFSSLTRRYTHQSLPVFTTSSPLSLTLFSTLDSPFKCPNDPENHSQQKHPHIDEAHILNQLSDILPIRHSPVIRKPNSSSDKGIETRAVDGFLPPDDKFRGIFLQKILGKNAIETALTNVGIEITPDILDKVVNRGNLGGEAMVMFFNWAVEQPRMTRDVDSFHVLIKALGRRKCFEFMVDMLFDMRKRGTNPNCDTLFIVMDSFIRARRVSKAVKMLDDLEDFGLKCDTETFNVLLKCLIRRSHVGTASSLVNKMRGKIRFNSVTYNSVISGWSRFGIVSEVERTLEAMVEDGLNPDSLTYSYILEGLGRAGQIDGAVKIFRELEEGGCVLNAEVYNAMISNFVVTDNLDEGFKYYEMMLRGDYEPNLDTYVRLISACLKARRVADAIELFDEMLGRGIIPSMGTVTAFIEPLCGYGPPHAALMIYKKARKVGCRISLSCYKLLLMRLSKFGKCNTLMSIWNDMQESGYSSDMQAYECIINAFCNIGQLENAVAVIEESLHRGFCPSRLICSKLNNKLLGLNKTEVAYKLFLKIKVARGNEKARICWRAKGWHF</sequence>
<dbReference type="EMBL" id="HG740155">
    <property type="protein sequence ID" value="CDP20279.1"/>
    <property type="molecule type" value="Genomic_DNA"/>
</dbReference>
<dbReference type="Pfam" id="PF01535">
    <property type="entry name" value="PPR"/>
    <property type="match status" value="5"/>
</dbReference>
<evidence type="ECO:0000313" key="4">
    <source>
        <dbReference type="Proteomes" id="UP000295252"/>
    </source>
</evidence>
<dbReference type="Proteomes" id="UP000295252">
    <property type="component" value="Unassembled WGS sequence"/>
</dbReference>
<proteinExistence type="predicted"/>
<dbReference type="FunCoup" id="A0A068VI91">
    <property type="interactions" value="606"/>
</dbReference>
<dbReference type="InterPro" id="IPR011990">
    <property type="entry name" value="TPR-like_helical_dom_sf"/>
</dbReference>
<gene>
    <name evidence="3" type="ORF">GSCOC_T00012132001</name>
</gene>
<dbReference type="NCBIfam" id="TIGR00756">
    <property type="entry name" value="PPR"/>
    <property type="match status" value="7"/>
</dbReference>
<name>A0A068VI91_COFCA</name>
<feature type="repeat" description="PPR" evidence="2">
    <location>
        <begin position="477"/>
        <end position="511"/>
    </location>
</feature>
<feature type="repeat" description="PPR" evidence="2">
    <location>
        <begin position="337"/>
        <end position="371"/>
    </location>
</feature>
<dbReference type="OrthoDB" id="185373at2759"/>
<dbReference type="PANTHER" id="PTHR47932">
    <property type="entry name" value="ATPASE EXPRESSION PROTEIN 3"/>
    <property type="match status" value="1"/>
</dbReference>
<dbReference type="GO" id="GO:0003729">
    <property type="term" value="F:mRNA binding"/>
    <property type="evidence" value="ECO:0007669"/>
    <property type="project" value="TreeGrafter"/>
</dbReference>
<feature type="repeat" description="PPR" evidence="2">
    <location>
        <begin position="267"/>
        <end position="301"/>
    </location>
</feature>
<feature type="repeat" description="PPR" evidence="2">
    <location>
        <begin position="372"/>
        <end position="406"/>
    </location>
</feature>
<dbReference type="OMA" id="MLSDNCE"/>
<dbReference type="AlphaFoldDB" id="A0A068VI91"/>
<dbReference type="InterPro" id="IPR002885">
    <property type="entry name" value="PPR_rpt"/>
</dbReference>
<keyword evidence="4" id="KW-1185">Reference proteome</keyword>
<dbReference type="PROSITE" id="PS51375">
    <property type="entry name" value="PPR"/>
    <property type="match status" value="6"/>
</dbReference>
<feature type="repeat" description="PPR" evidence="2">
    <location>
        <begin position="163"/>
        <end position="197"/>
    </location>
</feature>
<protein>
    <submittedName>
        <fullName evidence="3">DH200=94 genomic scaffold, scaffold_1071</fullName>
    </submittedName>
</protein>
<dbReference type="InParanoid" id="A0A068VI91"/>
<dbReference type="PhylomeDB" id="A0A068VI91"/>
<dbReference type="Pfam" id="PF13041">
    <property type="entry name" value="PPR_2"/>
    <property type="match status" value="1"/>
</dbReference>
<dbReference type="Gene3D" id="1.25.40.10">
    <property type="entry name" value="Tetratricopeptide repeat domain"/>
    <property type="match status" value="4"/>
</dbReference>
<organism evidence="3 4">
    <name type="scientific">Coffea canephora</name>
    <name type="common">Robusta coffee</name>
    <dbReference type="NCBI Taxonomy" id="49390"/>
    <lineage>
        <taxon>Eukaryota</taxon>
        <taxon>Viridiplantae</taxon>
        <taxon>Streptophyta</taxon>
        <taxon>Embryophyta</taxon>
        <taxon>Tracheophyta</taxon>
        <taxon>Spermatophyta</taxon>
        <taxon>Magnoliopsida</taxon>
        <taxon>eudicotyledons</taxon>
        <taxon>Gunneridae</taxon>
        <taxon>Pentapetalae</taxon>
        <taxon>asterids</taxon>
        <taxon>lamiids</taxon>
        <taxon>Gentianales</taxon>
        <taxon>Rubiaceae</taxon>
        <taxon>Ixoroideae</taxon>
        <taxon>Gardenieae complex</taxon>
        <taxon>Bertiereae - Coffeeae clade</taxon>
        <taxon>Coffeeae</taxon>
        <taxon>Coffea</taxon>
    </lineage>
</organism>
<evidence type="ECO:0000313" key="3">
    <source>
        <dbReference type="EMBL" id="CDP20279.1"/>
    </source>
</evidence>
<dbReference type="PANTHER" id="PTHR47932:SF63">
    <property type="entry name" value="OS08G0290000 PROTEIN"/>
    <property type="match status" value="1"/>
</dbReference>
<evidence type="ECO:0000256" key="2">
    <source>
        <dbReference type="PROSITE-ProRule" id="PRU00708"/>
    </source>
</evidence>
<dbReference type="Gramene" id="CDP20279">
    <property type="protein sequence ID" value="CDP20279"/>
    <property type="gene ID" value="GSCOC_T00012132001"/>
</dbReference>
<reference evidence="4" key="1">
    <citation type="journal article" date="2014" name="Science">
        <title>The coffee genome provides insight into the convergent evolution of caffeine biosynthesis.</title>
        <authorList>
            <person name="Denoeud F."/>
            <person name="Carretero-Paulet L."/>
            <person name="Dereeper A."/>
            <person name="Droc G."/>
            <person name="Guyot R."/>
            <person name="Pietrella M."/>
            <person name="Zheng C."/>
            <person name="Alberti A."/>
            <person name="Anthony F."/>
            <person name="Aprea G."/>
            <person name="Aury J.M."/>
            <person name="Bento P."/>
            <person name="Bernard M."/>
            <person name="Bocs S."/>
            <person name="Campa C."/>
            <person name="Cenci A."/>
            <person name="Combes M.C."/>
            <person name="Crouzillat D."/>
            <person name="Da Silva C."/>
            <person name="Daddiego L."/>
            <person name="De Bellis F."/>
            <person name="Dussert S."/>
            <person name="Garsmeur O."/>
            <person name="Gayraud T."/>
            <person name="Guignon V."/>
            <person name="Jahn K."/>
            <person name="Jamilloux V."/>
            <person name="Joet T."/>
            <person name="Labadie K."/>
            <person name="Lan T."/>
            <person name="Leclercq J."/>
            <person name="Lepelley M."/>
            <person name="Leroy T."/>
            <person name="Li L.T."/>
            <person name="Librado P."/>
            <person name="Lopez L."/>
            <person name="Munoz A."/>
            <person name="Noel B."/>
            <person name="Pallavicini A."/>
            <person name="Perrotta G."/>
            <person name="Poncet V."/>
            <person name="Pot D."/>
            <person name="Priyono X."/>
            <person name="Rigoreau M."/>
            <person name="Rouard M."/>
            <person name="Rozas J."/>
            <person name="Tranchant-Dubreuil C."/>
            <person name="VanBuren R."/>
            <person name="Zhang Q."/>
            <person name="Andrade A.C."/>
            <person name="Argout X."/>
            <person name="Bertrand B."/>
            <person name="de Kochko A."/>
            <person name="Graziosi G."/>
            <person name="Henry R.J."/>
            <person name="Jayarama X."/>
            <person name="Ming R."/>
            <person name="Nagai C."/>
            <person name="Rounsley S."/>
            <person name="Sankoff D."/>
            <person name="Giuliano G."/>
            <person name="Albert V.A."/>
            <person name="Wincker P."/>
            <person name="Lashermes P."/>
        </authorList>
    </citation>
    <scope>NUCLEOTIDE SEQUENCE [LARGE SCALE GENOMIC DNA]</scope>
    <source>
        <strain evidence="4">cv. DH200-94</strain>
    </source>
</reference>
<feature type="repeat" description="PPR" evidence="2">
    <location>
        <begin position="302"/>
        <end position="336"/>
    </location>
</feature>
<accession>A0A068VI91</accession>